<sequence>MDKSRRSFLFGGFRKVAERSAEIINHRTFFLRPPGAIAEDQFIKACQKECEDCVKACPHHVILKVHDPISGAHRTAYIDLKVGGCEYCKDFPCITACTHDALTPENKIMGKADLLASCLTKQHQICDICRYACPEGYQALVRDMYGRLQVDLDICVGCGKCVNACFMVPKAVEVFSLAKMKNRKNSSRMLPT</sequence>
<organism evidence="2 3">
    <name type="scientific">SAR324 cluster bacterium</name>
    <dbReference type="NCBI Taxonomy" id="2024889"/>
    <lineage>
        <taxon>Bacteria</taxon>
        <taxon>Deltaproteobacteria</taxon>
        <taxon>SAR324 cluster</taxon>
    </lineage>
</organism>
<evidence type="ECO:0000313" key="3">
    <source>
        <dbReference type="Proteomes" id="UP000218113"/>
    </source>
</evidence>
<dbReference type="PROSITE" id="PS51379">
    <property type="entry name" value="4FE4S_FER_2"/>
    <property type="match status" value="2"/>
</dbReference>
<protein>
    <recommendedName>
        <fullName evidence="1">4Fe-4S ferredoxin-type domain-containing protein</fullName>
    </recommendedName>
</protein>
<proteinExistence type="predicted"/>
<gene>
    <name evidence="2" type="ORF">COB67_03435</name>
</gene>
<reference evidence="3" key="1">
    <citation type="submission" date="2017-08" db="EMBL/GenBank/DDBJ databases">
        <title>A dynamic microbial community with high functional redundancy inhabits the cold, oxic subseafloor aquifer.</title>
        <authorList>
            <person name="Tully B.J."/>
            <person name="Wheat C.G."/>
            <person name="Glazer B.T."/>
            <person name="Huber J.A."/>
        </authorList>
    </citation>
    <scope>NUCLEOTIDE SEQUENCE [LARGE SCALE GENOMIC DNA]</scope>
</reference>
<evidence type="ECO:0000259" key="1">
    <source>
        <dbReference type="PROSITE" id="PS51379"/>
    </source>
</evidence>
<dbReference type="AlphaFoldDB" id="A0A2A4T7P9"/>
<name>A0A2A4T7P9_9DELT</name>
<dbReference type="Gene3D" id="3.30.70.20">
    <property type="match status" value="1"/>
</dbReference>
<dbReference type="Proteomes" id="UP000218113">
    <property type="component" value="Unassembled WGS sequence"/>
</dbReference>
<evidence type="ECO:0000313" key="2">
    <source>
        <dbReference type="EMBL" id="PCI29670.1"/>
    </source>
</evidence>
<feature type="domain" description="4Fe-4S ferredoxin-type" evidence="1">
    <location>
        <begin position="146"/>
        <end position="165"/>
    </location>
</feature>
<accession>A0A2A4T7P9</accession>
<feature type="domain" description="4Fe-4S ferredoxin-type" evidence="1">
    <location>
        <begin position="35"/>
        <end position="68"/>
    </location>
</feature>
<comment type="caution">
    <text evidence="2">The sequence shown here is derived from an EMBL/GenBank/DDBJ whole genome shotgun (WGS) entry which is preliminary data.</text>
</comment>
<dbReference type="SUPFAM" id="SSF54862">
    <property type="entry name" value="4Fe-4S ferredoxins"/>
    <property type="match status" value="1"/>
</dbReference>
<dbReference type="InterPro" id="IPR017896">
    <property type="entry name" value="4Fe4S_Fe-S-bd"/>
</dbReference>
<dbReference type="Pfam" id="PF00037">
    <property type="entry name" value="Fer4"/>
    <property type="match status" value="1"/>
</dbReference>
<dbReference type="EMBL" id="NVSR01000011">
    <property type="protein sequence ID" value="PCI29670.1"/>
    <property type="molecule type" value="Genomic_DNA"/>
</dbReference>